<reference evidence="11 13" key="2">
    <citation type="submission" date="2018-06" db="EMBL/GenBank/DDBJ databases">
        <authorList>
            <consortium name="Pathogen Informatics"/>
            <person name="Doyle S."/>
        </authorList>
    </citation>
    <scope>NUCLEOTIDE SEQUENCE [LARGE SCALE GENOMIC DNA]</scope>
    <source>
        <strain evidence="11 13">NCTC13832</strain>
    </source>
</reference>
<dbReference type="OrthoDB" id="9786703at2"/>
<dbReference type="Gene3D" id="1.10.1040.10">
    <property type="entry name" value="N-(1-d-carboxylethyl)-l-norvaline Dehydrogenase, domain 2"/>
    <property type="match status" value="1"/>
</dbReference>
<dbReference type="GO" id="GO:0004616">
    <property type="term" value="F:phosphogluconate dehydrogenase (decarboxylating) activity"/>
    <property type="evidence" value="ECO:0007669"/>
    <property type="project" value="UniProtKB-EC"/>
</dbReference>
<gene>
    <name evidence="11" type="primary">garR</name>
    <name evidence="11" type="ORF">NCTC13832_00143</name>
    <name evidence="10" type="ORF">TP70_00170</name>
</gene>
<dbReference type="EC" id="1.1.1.44" evidence="2"/>
<dbReference type="GO" id="GO:0051287">
    <property type="term" value="F:NAD binding"/>
    <property type="evidence" value="ECO:0007669"/>
    <property type="project" value="InterPro"/>
</dbReference>
<dbReference type="PANTHER" id="PTHR43060">
    <property type="entry name" value="3-HYDROXYISOBUTYRATE DEHYDROGENASE-LIKE 1, MITOCHONDRIAL-RELATED"/>
    <property type="match status" value="1"/>
</dbReference>
<feature type="domain" description="6-phosphogluconate dehydrogenase NADP-binding" evidence="8">
    <location>
        <begin position="2"/>
        <end position="162"/>
    </location>
</feature>
<dbReference type="InterPro" id="IPR013328">
    <property type="entry name" value="6PGD_dom2"/>
</dbReference>
<dbReference type="InterPro" id="IPR036291">
    <property type="entry name" value="NAD(P)-bd_dom_sf"/>
</dbReference>
<evidence type="ECO:0000256" key="3">
    <source>
        <dbReference type="ARBA" id="ARBA00018193"/>
    </source>
</evidence>
<dbReference type="InterPro" id="IPR006115">
    <property type="entry name" value="6PGDH_NADP-bd"/>
</dbReference>
<evidence type="ECO:0000259" key="8">
    <source>
        <dbReference type="Pfam" id="PF03446"/>
    </source>
</evidence>
<dbReference type="InterPro" id="IPR015815">
    <property type="entry name" value="HIBADH-related"/>
</dbReference>
<dbReference type="EMBL" id="UHDT01000001">
    <property type="protein sequence ID" value="SUM56511.1"/>
    <property type="molecule type" value="Genomic_DNA"/>
</dbReference>
<name>A0A0D6XTH3_9STAP</name>
<dbReference type="Pfam" id="PF14833">
    <property type="entry name" value="NAD_binding_11"/>
    <property type="match status" value="1"/>
</dbReference>
<evidence type="ECO:0000256" key="5">
    <source>
        <dbReference type="ARBA" id="ARBA00023027"/>
    </source>
</evidence>
<accession>A0A0D6XTH3</accession>
<feature type="active site" evidence="7">
    <location>
        <position position="171"/>
    </location>
</feature>
<dbReference type="SUPFAM" id="SSF51735">
    <property type="entry name" value="NAD(P)-binding Rossmann-fold domains"/>
    <property type="match status" value="1"/>
</dbReference>
<dbReference type="InterPro" id="IPR008927">
    <property type="entry name" value="6-PGluconate_DH-like_C_sf"/>
</dbReference>
<evidence type="ECO:0000256" key="7">
    <source>
        <dbReference type="PIRSR" id="PIRSR000103-1"/>
    </source>
</evidence>
<evidence type="ECO:0000313" key="12">
    <source>
        <dbReference type="Proteomes" id="UP000032366"/>
    </source>
</evidence>
<sequence>MKIGCIGLGIMGKPMAKHFINAGHDVYVYDVNEAAINELAQLGGHPATMQMMAEQAEYIITSLPSGAIVKAVLYSGEDALMAQPTINTKYVIDTSSITPNEALEIHKMLEEVNVQYCDAPVSGGEPLAITGELAVMIGCDAQVLGTVKTVLAPVSASVIRVGDVGAGSVVKLANQIIVNTNIVALSEAVVLAKKFDIQLQDMFDAIRGGLAGSAVMEAKFPKMIAEDYAPGGTININYKDLKNVMMTADTVNLALPVANMVKEMYKAEVASDHGMNDHSGVIKYIENINQL</sequence>
<dbReference type="GO" id="GO:0050661">
    <property type="term" value="F:NADP binding"/>
    <property type="evidence" value="ECO:0007669"/>
    <property type="project" value="InterPro"/>
</dbReference>
<keyword evidence="12" id="KW-1185">Reference proteome</keyword>
<evidence type="ECO:0000256" key="2">
    <source>
        <dbReference type="ARBA" id="ARBA00013011"/>
    </source>
</evidence>
<keyword evidence="4 11" id="KW-0560">Oxidoreductase</keyword>
<evidence type="ECO:0000256" key="1">
    <source>
        <dbReference type="ARBA" id="ARBA00009080"/>
    </source>
</evidence>
<feature type="domain" description="3-hydroxyisobutyrate dehydrogenase-like NAD-binding" evidence="9">
    <location>
        <begin position="165"/>
        <end position="285"/>
    </location>
</feature>
<dbReference type="RefSeq" id="WP_044358474.1">
    <property type="nucleotide sequence ID" value="NZ_JXWY01000001.1"/>
</dbReference>
<evidence type="ECO:0000313" key="13">
    <source>
        <dbReference type="Proteomes" id="UP000254100"/>
    </source>
</evidence>
<dbReference type="PIRSF" id="PIRSF000103">
    <property type="entry name" value="HIBADH"/>
    <property type="match status" value="1"/>
</dbReference>
<organism evidence="11 13">
    <name type="scientific">Staphylococcus microti</name>
    <dbReference type="NCBI Taxonomy" id="569857"/>
    <lineage>
        <taxon>Bacteria</taxon>
        <taxon>Bacillati</taxon>
        <taxon>Bacillota</taxon>
        <taxon>Bacilli</taxon>
        <taxon>Bacillales</taxon>
        <taxon>Staphylococcaceae</taxon>
        <taxon>Staphylococcus</taxon>
    </lineage>
</organism>
<comment type="similarity">
    <text evidence="1">Belongs to the HIBADH-related family.</text>
</comment>
<evidence type="ECO:0000256" key="4">
    <source>
        <dbReference type="ARBA" id="ARBA00023002"/>
    </source>
</evidence>
<dbReference type="Pfam" id="PF03446">
    <property type="entry name" value="NAD_binding_2"/>
    <property type="match status" value="1"/>
</dbReference>
<evidence type="ECO:0000259" key="9">
    <source>
        <dbReference type="Pfam" id="PF14833"/>
    </source>
</evidence>
<dbReference type="Proteomes" id="UP000032366">
    <property type="component" value="Unassembled WGS sequence"/>
</dbReference>
<evidence type="ECO:0000313" key="11">
    <source>
        <dbReference type="EMBL" id="SUM56511.1"/>
    </source>
</evidence>
<dbReference type="InterPro" id="IPR029154">
    <property type="entry name" value="HIBADH-like_NADP-bd"/>
</dbReference>
<dbReference type="PANTHER" id="PTHR43060:SF3">
    <property type="entry name" value="2-HYDROXY-3-OXOPROPIONATE REDUCTASE"/>
    <property type="match status" value="1"/>
</dbReference>
<evidence type="ECO:0000313" key="10">
    <source>
        <dbReference type="EMBL" id="KIX91877.1"/>
    </source>
</evidence>
<reference evidence="10 12" key="1">
    <citation type="submission" date="2015-01" db="EMBL/GenBank/DDBJ databases">
        <authorList>
            <person name="Guo J."/>
        </authorList>
    </citation>
    <scope>NUCLEOTIDE SEQUENCE [LARGE SCALE GENOMIC DNA]</scope>
    <source>
        <strain evidence="10 12">DSM 22147</strain>
    </source>
</reference>
<dbReference type="EMBL" id="JXWY01000001">
    <property type="protein sequence ID" value="KIX91877.1"/>
    <property type="molecule type" value="Genomic_DNA"/>
</dbReference>
<dbReference type="SUPFAM" id="SSF48179">
    <property type="entry name" value="6-phosphogluconate dehydrogenase C-terminal domain-like"/>
    <property type="match status" value="1"/>
</dbReference>
<dbReference type="AlphaFoldDB" id="A0A0D6XTH3"/>
<protein>
    <recommendedName>
        <fullName evidence="3">6-phosphogluconate dehydrogenase, decarboxylating</fullName>
        <ecNumber evidence="2">1.1.1.44</ecNumber>
    </recommendedName>
</protein>
<proteinExistence type="inferred from homology"/>
<dbReference type="STRING" id="569857.TP70_00170"/>
<keyword evidence="5" id="KW-0520">NAD</keyword>
<dbReference type="Gene3D" id="3.40.50.720">
    <property type="entry name" value="NAD(P)-binding Rossmann-like Domain"/>
    <property type="match status" value="1"/>
</dbReference>
<evidence type="ECO:0000256" key="6">
    <source>
        <dbReference type="ARBA" id="ARBA00048640"/>
    </source>
</evidence>
<comment type="catalytic activity">
    <reaction evidence="6">
        <text>6-phospho-D-gluconate + NADP(+) = D-ribulose 5-phosphate + CO2 + NADPH</text>
        <dbReference type="Rhea" id="RHEA:10116"/>
        <dbReference type="ChEBI" id="CHEBI:16526"/>
        <dbReference type="ChEBI" id="CHEBI:57783"/>
        <dbReference type="ChEBI" id="CHEBI:58121"/>
        <dbReference type="ChEBI" id="CHEBI:58349"/>
        <dbReference type="ChEBI" id="CHEBI:58759"/>
        <dbReference type="EC" id="1.1.1.44"/>
    </reaction>
</comment>
<dbReference type="Proteomes" id="UP000254100">
    <property type="component" value="Unassembled WGS sequence"/>
</dbReference>